<name>A0AAD4HC88_9AGAM</name>
<evidence type="ECO:0000313" key="2">
    <source>
        <dbReference type="EMBL" id="KAG1890585.1"/>
    </source>
</evidence>
<protein>
    <submittedName>
        <fullName evidence="2">Uncharacterized protein</fullName>
    </submittedName>
</protein>
<evidence type="ECO:0000313" key="3">
    <source>
        <dbReference type="Proteomes" id="UP001195769"/>
    </source>
</evidence>
<dbReference type="RefSeq" id="XP_041217851.1">
    <property type="nucleotide sequence ID" value="XM_041368573.1"/>
</dbReference>
<feature type="compositionally biased region" description="Polar residues" evidence="1">
    <location>
        <begin position="1"/>
        <end position="15"/>
    </location>
</feature>
<dbReference type="EMBL" id="JABBWK010000137">
    <property type="protein sequence ID" value="KAG1890585.1"/>
    <property type="molecule type" value="Genomic_DNA"/>
</dbReference>
<comment type="caution">
    <text evidence="2">The sequence shown here is derived from an EMBL/GenBank/DDBJ whole genome shotgun (WGS) entry which is preliminary data.</text>
</comment>
<evidence type="ECO:0000256" key="1">
    <source>
        <dbReference type="SAM" id="MobiDB-lite"/>
    </source>
</evidence>
<reference evidence="2" key="1">
    <citation type="journal article" date="2020" name="New Phytol.">
        <title>Comparative genomics reveals dynamic genome evolution in host specialist ectomycorrhizal fungi.</title>
        <authorList>
            <person name="Lofgren L.A."/>
            <person name="Nguyen N.H."/>
            <person name="Vilgalys R."/>
            <person name="Ruytinx J."/>
            <person name="Liao H.L."/>
            <person name="Branco S."/>
            <person name="Kuo A."/>
            <person name="LaButti K."/>
            <person name="Lipzen A."/>
            <person name="Andreopoulos W."/>
            <person name="Pangilinan J."/>
            <person name="Riley R."/>
            <person name="Hundley H."/>
            <person name="Na H."/>
            <person name="Barry K."/>
            <person name="Grigoriev I.V."/>
            <person name="Stajich J.E."/>
            <person name="Kennedy P.G."/>
        </authorList>
    </citation>
    <scope>NUCLEOTIDE SEQUENCE</scope>
    <source>
        <strain evidence="2">FC203</strain>
    </source>
</reference>
<feature type="region of interest" description="Disordered" evidence="1">
    <location>
        <begin position="1"/>
        <end position="85"/>
    </location>
</feature>
<dbReference type="Proteomes" id="UP001195769">
    <property type="component" value="Unassembled WGS sequence"/>
</dbReference>
<dbReference type="GeneID" id="64662871"/>
<sequence>MNFHTPPNSTRGSTPDSEDKDELRLHTTGLSHRLKQDSPPALDSTTSSHSPSRHIDKSLKRARSRSLDSTYDSSDDGITEPITPPPILRQLSRFVKRAKTDPKPYQRDVADAIDSLFLENKLCPDDPGELERDLQQLSPQAVAQAVVTMHAKVEFRRVRALARAHEINATAQRLRLLHMVLEDEGEVYANAASEPLDTSIGEIFKYKKNRVPDSMSQGIATYSQDVMSFAVADSHLDRFEGTARMLLDKSKLHGSAEARLVHSRPRDSIDVVEAQIT</sequence>
<gene>
    <name evidence="2" type="ORF">F5891DRAFT_1197967</name>
</gene>
<accession>A0AAD4HC88</accession>
<keyword evidence="3" id="KW-1185">Reference proteome</keyword>
<proteinExistence type="predicted"/>
<dbReference type="AlphaFoldDB" id="A0AAD4HC88"/>
<organism evidence="2 3">
    <name type="scientific">Suillus fuscotomentosus</name>
    <dbReference type="NCBI Taxonomy" id="1912939"/>
    <lineage>
        <taxon>Eukaryota</taxon>
        <taxon>Fungi</taxon>
        <taxon>Dikarya</taxon>
        <taxon>Basidiomycota</taxon>
        <taxon>Agaricomycotina</taxon>
        <taxon>Agaricomycetes</taxon>
        <taxon>Agaricomycetidae</taxon>
        <taxon>Boletales</taxon>
        <taxon>Suillineae</taxon>
        <taxon>Suillaceae</taxon>
        <taxon>Suillus</taxon>
    </lineage>
</organism>